<gene>
    <name evidence="6 11" type="primary">dnaJ</name>
    <name evidence="10" type="ORF">ASJ82_03525</name>
    <name evidence="11" type="ORF">MSCUN_07980</name>
</gene>
<dbReference type="InterPro" id="IPR036410">
    <property type="entry name" value="HSP_DnaJ_Cys-rich_dom_sf"/>
</dbReference>
<evidence type="ECO:0000313" key="11">
    <source>
        <dbReference type="EMBL" id="PWL08361.1"/>
    </source>
</evidence>
<dbReference type="InterPro" id="IPR008971">
    <property type="entry name" value="HSP40/DnaJ_pept-bd"/>
</dbReference>
<feature type="binding site" evidence="6">
    <location>
        <position position="198"/>
    </location>
    <ligand>
        <name>Zn(2+)</name>
        <dbReference type="ChEBI" id="CHEBI:29105"/>
        <label>2</label>
    </ligand>
</feature>
<dbReference type="GO" id="GO:0051082">
    <property type="term" value="F:unfolded protein binding"/>
    <property type="evidence" value="ECO:0007669"/>
    <property type="project" value="UniProtKB-UniRule"/>
</dbReference>
<feature type="binding site" evidence="6">
    <location>
        <position position="215"/>
    </location>
    <ligand>
        <name>Zn(2+)</name>
        <dbReference type="ChEBI" id="CHEBI:29105"/>
        <label>1</label>
    </ligand>
</feature>
<evidence type="ECO:0000256" key="3">
    <source>
        <dbReference type="ARBA" id="ARBA00022771"/>
    </source>
</evidence>
<feature type="domain" description="CR-type" evidence="9">
    <location>
        <begin position="142"/>
        <end position="224"/>
    </location>
</feature>
<feature type="binding site" evidence="6">
    <location>
        <position position="212"/>
    </location>
    <ligand>
        <name>Zn(2+)</name>
        <dbReference type="ChEBI" id="CHEBI:29105"/>
        <label>1</label>
    </ligand>
</feature>
<keyword evidence="12" id="KW-1185">Reference proteome</keyword>
<comment type="caution">
    <text evidence="10">The sequence shown here is derived from an EMBL/GenBank/DDBJ whole genome shotgun (WGS) entry which is preliminary data.</text>
</comment>
<evidence type="ECO:0000313" key="13">
    <source>
        <dbReference type="Proteomes" id="UP000246004"/>
    </source>
</evidence>
<feature type="binding site" evidence="6">
    <location>
        <position position="158"/>
    </location>
    <ligand>
        <name>Zn(2+)</name>
        <dbReference type="ChEBI" id="CHEBI:29105"/>
        <label>1</label>
    </ligand>
</feature>
<dbReference type="CDD" id="cd06257">
    <property type="entry name" value="DnaJ"/>
    <property type="match status" value="1"/>
</dbReference>
<comment type="subunit">
    <text evidence="6">Homodimer.</text>
</comment>
<dbReference type="GO" id="GO:0031072">
    <property type="term" value="F:heat shock protein binding"/>
    <property type="evidence" value="ECO:0007669"/>
    <property type="project" value="InterPro"/>
</dbReference>
<dbReference type="PROSITE" id="PS50076">
    <property type="entry name" value="DNAJ_2"/>
    <property type="match status" value="1"/>
</dbReference>
<proteinExistence type="inferred from homology"/>
<dbReference type="PROSITE" id="PS51188">
    <property type="entry name" value="ZF_CR"/>
    <property type="match status" value="1"/>
</dbReference>
<name>A0A2A2HFN2_9EURY</name>
<dbReference type="FunFam" id="2.60.260.20:FF:000005">
    <property type="entry name" value="Chaperone protein dnaJ 1, mitochondrial"/>
    <property type="match status" value="1"/>
</dbReference>
<keyword evidence="4 6" id="KW-0862">Zinc</keyword>
<comment type="function">
    <text evidence="6">Participates actively in the response to hyperosmotic and heat shock by preventing the aggregation of stress-denatured proteins and by disaggregating proteins, also in an autonomous, DnaK-independent fashion. Unfolded proteins bind initially to DnaJ; upon interaction with the DnaJ-bound protein, DnaK hydrolyzes its bound ATP, resulting in the formation of a stable complex. GrpE releases ADP from DnaK; ATP binding to DnaK triggers the release of the substrate protein, thus completing the reaction cycle. Several rounds of ATP-dependent interactions between DnaJ, DnaK and GrpE are required for fully efficient folding. Also involved, together with DnaK and GrpE, in the DNA replication of plasmids through activation of initiation proteins.</text>
</comment>
<comment type="cofactor">
    <cofactor evidence="6">
        <name>Zn(2+)</name>
        <dbReference type="ChEBI" id="CHEBI:29105"/>
    </cofactor>
    <text evidence="6">Binds 2 Zn(2+) ions per monomer.</text>
</comment>
<evidence type="ECO:0000256" key="2">
    <source>
        <dbReference type="ARBA" id="ARBA00022737"/>
    </source>
</evidence>
<dbReference type="HAMAP" id="MF_01152">
    <property type="entry name" value="DnaJ"/>
    <property type="match status" value="1"/>
</dbReference>
<reference evidence="10 12" key="2">
    <citation type="journal article" date="2017" name="BMC Genomics">
        <title>Genomic analysis of methanogenic archaea reveals a shift towards energy conservation.</title>
        <authorList>
            <person name="Gilmore S.P."/>
            <person name="Henske J.K."/>
            <person name="Sexton J.A."/>
            <person name="Solomon K.V."/>
            <person name="Seppala S."/>
            <person name="Yoo J.I."/>
            <person name="Huyett L.M."/>
            <person name="Pressman A."/>
            <person name="Cogan J.Z."/>
            <person name="Kivenson V."/>
            <person name="Peng X."/>
            <person name="Tan Y."/>
            <person name="Valentine D.L."/>
            <person name="O'Malley M.A."/>
        </authorList>
    </citation>
    <scope>NUCLEOTIDE SEQUENCE [LARGE SCALE GENOMIC DNA]</scope>
    <source>
        <strain evidence="10 12">1R-7</strain>
    </source>
</reference>
<dbReference type="Gene3D" id="2.60.260.20">
    <property type="entry name" value="Urease metallochaperone UreE, N-terminal domain"/>
    <property type="match status" value="2"/>
</dbReference>
<comment type="domain">
    <text evidence="6">The J domain is necessary and sufficient to stimulate DnaK ATPase activity. Zinc center 1 plays an important role in the autonomous, DnaK-independent chaperone activity of DnaJ. Zinc center 2 is essential for interaction with DnaK and for DnaJ activity.</text>
</comment>
<sequence>MAEKRDYYEVLGVDRDADQKTIKKAYRKLAMKYHPDVNKEDPDAEEKFKEISEAYGVLSDESKKQQYDQFGHAGMGGFSQEDIFSNINFEDIFGGFGGSGGFGSIFDLFGFGGGHNSPRNGPMPGNDIGQKLNLTLEEVSTGVSKEISVTHRKVCPTCNGTRAAPGSKVNTCGNCNGSGQVRQVQNTPLGQFATVSECPVCHGEGEVIEEKCYTCHGTGLTKVTEKLTIDVPAGVETGTRLRVGGEGDDSPNGGPSGNLYVTINVLKNDLFTREGQDLYYELPISYVQACLGDEVEVPTIDGQKEKLTIPPGTQTETVFKIRNKGLKHVKWSGVGNMYVKVHMVTPKTLSSKQTEILKEFAKESGEEIVEVKQGFFDKVKETLNK</sequence>
<dbReference type="Gene3D" id="1.10.287.110">
    <property type="entry name" value="DnaJ domain"/>
    <property type="match status" value="1"/>
</dbReference>
<organism evidence="10 12">
    <name type="scientific">Methanosphaera cuniculi</name>
    <dbReference type="NCBI Taxonomy" id="1077256"/>
    <lineage>
        <taxon>Archaea</taxon>
        <taxon>Methanobacteriati</taxon>
        <taxon>Methanobacteriota</taxon>
        <taxon>Methanomada group</taxon>
        <taxon>Methanobacteria</taxon>
        <taxon>Methanobacteriales</taxon>
        <taxon>Methanobacteriaceae</taxon>
        <taxon>Methanosphaera</taxon>
    </lineage>
</organism>
<dbReference type="InterPro" id="IPR036869">
    <property type="entry name" value="J_dom_sf"/>
</dbReference>
<keyword evidence="1 6" id="KW-0479">Metal-binding</keyword>
<dbReference type="InterPro" id="IPR002939">
    <property type="entry name" value="DnaJ_C"/>
</dbReference>
<dbReference type="NCBIfam" id="TIGR02349">
    <property type="entry name" value="DnaJ_bact"/>
    <property type="match status" value="1"/>
</dbReference>
<evidence type="ECO:0000256" key="7">
    <source>
        <dbReference type="PROSITE-ProRule" id="PRU00546"/>
    </source>
</evidence>
<evidence type="ECO:0000313" key="10">
    <source>
        <dbReference type="EMBL" id="PAV08271.1"/>
    </source>
</evidence>
<comment type="subcellular location">
    <subcellularLocation>
        <location evidence="6">Cytoplasm</location>
    </subcellularLocation>
</comment>
<keyword evidence="6" id="KW-0963">Cytoplasm</keyword>
<dbReference type="GO" id="GO:0005737">
    <property type="term" value="C:cytoplasm"/>
    <property type="evidence" value="ECO:0007669"/>
    <property type="project" value="UniProtKB-SubCell"/>
</dbReference>
<dbReference type="GO" id="GO:0009408">
    <property type="term" value="P:response to heat"/>
    <property type="evidence" value="ECO:0007669"/>
    <property type="project" value="InterPro"/>
</dbReference>
<dbReference type="SUPFAM" id="SSF57938">
    <property type="entry name" value="DnaJ/Hsp40 cysteine-rich domain"/>
    <property type="match status" value="1"/>
</dbReference>
<comment type="caution">
    <text evidence="6">Lacks conserved residue(s) required for the propagation of feature annotation.</text>
</comment>
<dbReference type="Pfam" id="PF01556">
    <property type="entry name" value="DnaJ_C"/>
    <property type="match status" value="1"/>
</dbReference>
<evidence type="ECO:0000256" key="6">
    <source>
        <dbReference type="HAMAP-Rule" id="MF_01152"/>
    </source>
</evidence>
<dbReference type="InterPro" id="IPR001305">
    <property type="entry name" value="HSP_DnaJ_Cys-rich_dom"/>
</dbReference>
<dbReference type="InterPro" id="IPR001623">
    <property type="entry name" value="DnaJ_domain"/>
</dbReference>
<dbReference type="PRINTS" id="PR00625">
    <property type="entry name" value="JDOMAIN"/>
</dbReference>
<dbReference type="Pfam" id="PF00684">
    <property type="entry name" value="DnaJ_CXXCXGXG"/>
    <property type="match status" value="1"/>
</dbReference>
<dbReference type="InterPro" id="IPR012724">
    <property type="entry name" value="DnaJ"/>
</dbReference>
<dbReference type="Proteomes" id="UP000246004">
    <property type="component" value="Unassembled WGS sequence"/>
</dbReference>
<dbReference type="SUPFAM" id="SSF46565">
    <property type="entry name" value="Chaperone J-domain"/>
    <property type="match status" value="1"/>
</dbReference>
<dbReference type="GO" id="GO:0005524">
    <property type="term" value="F:ATP binding"/>
    <property type="evidence" value="ECO:0007669"/>
    <property type="project" value="InterPro"/>
</dbReference>
<evidence type="ECO:0000313" key="12">
    <source>
        <dbReference type="Proteomes" id="UP000217528"/>
    </source>
</evidence>
<feature type="domain" description="J" evidence="8">
    <location>
        <begin position="6"/>
        <end position="71"/>
    </location>
</feature>
<dbReference type="SMART" id="SM00271">
    <property type="entry name" value="DnaJ"/>
    <property type="match status" value="1"/>
</dbReference>
<keyword evidence="2 6" id="KW-0677">Repeat</keyword>
<keyword evidence="3 6" id="KW-0863">Zinc-finger</keyword>
<dbReference type="GO" id="GO:0006260">
    <property type="term" value="P:DNA replication"/>
    <property type="evidence" value="ECO:0007669"/>
    <property type="project" value="UniProtKB-KW"/>
</dbReference>
<feature type="zinc finger region" description="CR-type" evidence="7">
    <location>
        <begin position="142"/>
        <end position="224"/>
    </location>
</feature>
<evidence type="ECO:0000256" key="4">
    <source>
        <dbReference type="ARBA" id="ARBA00022833"/>
    </source>
</evidence>
<keyword evidence="5 6" id="KW-0143">Chaperone</keyword>
<dbReference type="AlphaFoldDB" id="A0A2A2HFN2"/>
<dbReference type="OrthoDB" id="8967at2157"/>
<dbReference type="Pfam" id="PF00226">
    <property type="entry name" value="DnaJ"/>
    <property type="match status" value="1"/>
</dbReference>
<feature type="binding site" evidence="6">
    <location>
        <position position="155"/>
    </location>
    <ligand>
        <name>Zn(2+)</name>
        <dbReference type="ChEBI" id="CHEBI:29105"/>
        <label>1</label>
    </ligand>
</feature>
<dbReference type="Gene3D" id="2.10.230.10">
    <property type="entry name" value="Heat shock protein DnaJ, cysteine-rich domain"/>
    <property type="match status" value="1"/>
</dbReference>
<accession>A0A2A2HFN2</accession>
<dbReference type="FunFam" id="2.10.230.10:FF:000002">
    <property type="entry name" value="Molecular chaperone DnaJ"/>
    <property type="match status" value="1"/>
</dbReference>
<dbReference type="PANTHER" id="PTHR43096:SF52">
    <property type="entry name" value="DNAJ HOMOLOG 1, MITOCHONDRIAL-RELATED"/>
    <property type="match status" value="1"/>
</dbReference>
<dbReference type="SUPFAM" id="SSF49493">
    <property type="entry name" value="HSP40/DnaJ peptide-binding domain"/>
    <property type="match status" value="2"/>
</dbReference>
<dbReference type="RefSeq" id="WP_095607924.1">
    <property type="nucleotide sequence ID" value="NZ_LMVN01000001.1"/>
</dbReference>
<feature type="binding site" evidence="6">
    <location>
        <position position="175"/>
    </location>
    <ligand>
        <name>Zn(2+)</name>
        <dbReference type="ChEBI" id="CHEBI:29105"/>
        <label>2</label>
    </ligand>
</feature>
<keyword evidence="6" id="KW-0235">DNA replication</keyword>
<dbReference type="GO" id="GO:0008270">
    <property type="term" value="F:zinc ion binding"/>
    <property type="evidence" value="ECO:0007669"/>
    <property type="project" value="UniProtKB-UniRule"/>
</dbReference>
<dbReference type="EMBL" id="LMVN01000001">
    <property type="protein sequence ID" value="PAV08271.1"/>
    <property type="molecule type" value="Genomic_DNA"/>
</dbReference>
<dbReference type="PANTHER" id="PTHR43096">
    <property type="entry name" value="DNAJ HOMOLOG 1, MITOCHONDRIAL-RELATED"/>
    <property type="match status" value="1"/>
</dbReference>
<evidence type="ECO:0000259" key="8">
    <source>
        <dbReference type="PROSITE" id="PS50076"/>
    </source>
</evidence>
<comment type="similarity">
    <text evidence="6">Belongs to the DnaJ family.</text>
</comment>
<evidence type="ECO:0000259" key="9">
    <source>
        <dbReference type="PROSITE" id="PS51188"/>
    </source>
</evidence>
<dbReference type="EMBL" id="LWMS01000020">
    <property type="protein sequence ID" value="PWL08361.1"/>
    <property type="molecule type" value="Genomic_DNA"/>
</dbReference>
<protein>
    <recommendedName>
        <fullName evidence="6">Chaperone protein DnaJ</fullName>
    </recommendedName>
</protein>
<dbReference type="CDD" id="cd10747">
    <property type="entry name" value="DnaJ_C"/>
    <property type="match status" value="1"/>
</dbReference>
<dbReference type="Proteomes" id="UP000217528">
    <property type="component" value="Unassembled WGS sequence"/>
</dbReference>
<evidence type="ECO:0000256" key="5">
    <source>
        <dbReference type="ARBA" id="ARBA00023186"/>
    </source>
</evidence>
<dbReference type="FunFam" id="1.10.287.110:FF:000034">
    <property type="entry name" value="Chaperone protein DnaJ"/>
    <property type="match status" value="1"/>
</dbReference>
<feature type="binding site" evidence="6">
    <location>
        <position position="201"/>
    </location>
    <ligand>
        <name>Zn(2+)</name>
        <dbReference type="ChEBI" id="CHEBI:29105"/>
        <label>2</label>
    </ligand>
</feature>
<dbReference type="CDD" id="cd10719">
    <property type="entry name" value="DnaJ_zf"/>
    <property type="match status" value="1"/>
</dbReference>
<evidence type="ECO:0000256" key="1">
    <source>
        <dbReference type="ARBA" id="ARBA00022723"/>
    </source>
</evidence>
<dbReference type="NCBIfam" id="NF008035">
    <property type="entry name" value="PRK10767.1"/>
    <property type="match status" value="1"/>
</dbReference>
<feature type="binding site" evidence="6">
    <location>
        <position position="172"/>
    </location>
    <ligand>
        <name>Zn(2+)</name>
        <dbReference type="ChEBI" id="CHEBI:29105"/>
        <label>2</label>
    </ligand>
</feature>
<dbReference type="GO" id="GO:0042026">
    <property type="term" value="P:protein refolding"/>
    <property type="evidence" value="ECO:0007669"/>
    <property type="project" value="TreeGrafter"/>
</dbReference>
<keyword evidence="6" id="KW-0346">Stress response</keyword>
<reference evidence="11 13" key="1">
    <citation type="submission" date="2016-04" db="EMBL/GenBank/DDBJ databases">
        <title>Genome sequence of Methanosphaera cuniculi DSM 4103.</title>
        <authorList>
            <person name="Poehlein A."/>
            <person name="Seedorf H."/>
            <person name="Daniel R."/>
        </authorList>
    </citation>
    <scope>NUCLEOTIDE SEQUENCE [LARGE SCALE GENOMIC DNA]</scope>
    <source>
        <strain evidence="11 13">DSM 4103</strain>
    </source>
</reference>